<sequence length="392" mass="46432">MLSTIDSKPQDVQPVIKIDHRIIILDLFMDDIITNKNNIQKCQPPLKTIFYYDEMQKTDGDWNWDKFNKDISENLDDPNIKLTINKIRGINTQKQLNQLWNSFRKVIINSAKINIKQKKKKIKLNHHLLYDSDLKRDLNMLKGMLNKICKEKLDFNDRTIENRKKIIFHITALYIRSDYNKSSNLSDFISIMKRLNITISNKKKMIKSVLDHLYTSLSIDKVLYFQMVAGAINCEKDLSQHPEWQDQYQPKHDVQHNIYNDLMKYPTLDEWIDNTTNPSFMLSYVKDDGTYKTLIKFYQDDIQPFQKLTKSKQRKLGYTLEVLKIALNKFYSENTSEQTEKLMISSSAYMDDTQWLAPSQNNLEEILEIADSYKLNNIQVNKEKSELLVRYK</sequence>
<gene>
    <name evidence="1" type="ORF">RCL2_000008000</name>
</gene>
<name>A0A8H3QAY3_9GLOM</name>
<evidence type="ECO:0000313" key="2">
    <source>
        <dbReference type="Proteomes" id="UP000615446"/>
    </source>
</evidence>
<evidence type="ECO:0008006" key="3">
    <source>
        <dbReference type="Google" id="ProtNLM"/>
    </source>
</evidence>
<reference evidence="1" key="1">
    <citation type="submission" date="2019-10" db="EMBL/GenBank/DDBJ databases">
        <title>Conservation and host-specific expression of non-tandemly repeated heterogenous ribosome RNA gene in arbuscular mycorrhizal fungi.</title>
        <authorList>
            <person name="Maeda T."/>
            <person name="Kobayashi Y."/>
            <person name="Nakagawa T."/>
            <person name="Ezawa T."/>
            <person name="Yamaguchi K."/>
            <person name="Bino T."/>
            <person name="Nishimoto Y."/>
            <person name="Shigenobu S."/>
            <person name="Kawaguchi M."/>
        </authorList>
    </citation>
    <scope>NUCLEOTIDE SEQUENCE</scope>
    <source>
        <strain evidence="1">HR1</strain>
    </source>
</reference>
<comment type="caution">
    <text evidence="1">The sequence shown here is derived from an EMBL/GenBank/DDBJ whole genome shotgun (WGS) entry which is preliminary data.</text>
</comment>
<protein>
    <recommendedName>
        <fullName evidence="3">Reverse transcriptase domain-containing protein</fullName>
    </recommendedName>
</protein>
<dbReference type="AlphaFoldDB" id="A0A8H3QAY3"/>
<dbReference type="Proteomes" id="UP000615446">
    <property type="component" value="Unassembled WGS sequence"/>
</dbReference>
<dbReference type="EMBL" id="BLAL01000002">
    <property type="protein sequence ID" value="GES72516.1"/>
    <property type="molecule type" value="Genomic_DNA"/>
</dbReference>
<proteinExistence type="predicted"/>
<organism evidence="1 2">
    <name type="scientific">Rhizophagus clarus</name>
    <dbReference type="NCBI Taxonomy" id="94130"/>
    <lineage>
        <taxon>Eukaryota</taxon>
        <taxon>Fungi</taxon>
        <taxon>Fungi incertae sedis</taxon>
        <taxon>Mucoromycota</taxon>
        <taxon>Glomeromycotina</taxon>
        <taxon>Glomeromycetes</taxon>
        <taxon>Glomerales</taxon>
        <taxon>Glomeraceae</taxon>
        <taxon>Rhizophagus</taxon>
    </lineage>
</organism>
<accession>A0A8H3QAY3</accession>
<dbReference type="OrthoDB" id="2444730at2759"/>
<evidence type="ECO:0000313" key="1">
    <source>
        <dbReference type="EMBL" id="GES72516.1"/>
    </source>
</evidence>